<dbReference type="Proteomes" id="UP000192639">
    <property type="component" value="Unassembled WGS sequence"/>
</dbReference>
<sequence length="357" mass="40026">MILLGHLRLVLGLRLLGLPRLKQMAGQFVSNRGGCLLFSGNRADIDKMHTVIHKRKLYFFTDGEYYTFRLNSDQTTVGLAQKNEMKKVENYTWQKEPGEEEGEEESKTVHFMDLQPKKKENSGGLFDNIGDGKLGRSKGIGTLTTTISREEGESSKVPNYGVKEAKNTKKKEEKARANMNVQREEVENEGIKTGRDIESDDYDSMAPGQFDLSVSTIDYHDRTFSLKKGELCLAYFKESFILTGCNTGAQNQVFGVVDVKEGTRRMTECMKHDRKIPERTKRENPGVGRSQVEQTAAKQARVLLGAAKNSNMAGSGTRVSLTQPIDQEDLLPEAEAQKHDVVGVLDNITRLLDTELR</sequence>
<reference evidence="2 3" key="1">
    <citation type="journal article" date="2017" name="Environ. Microbiol.">
        <title>Decay of the glycolytic pathway and adaptation to intranuclear parasitism within Enterocytozoonidae microsporidia.</title>
        <authorList>
            <person name="Wiredu Boakye D."/>
            <person name="Jaroenlak P."/>
            <person name="Prachumwat A."/>
            <person name="Williams T.A."/>
            <person name="Bateman K.S."/>
            <person name="Itsathitphaisarn O."/>
            <person name="Sritunyalucksana K."/>
            <person name="Paszkiewicz K.H."/>
            <person name="Moore K.A."/>
            <person name="Stentiford G.D."/>
            <person name="Williams B.A."/>
        </authorList>
    </citation>
    <scope>NUCLEOTIDE SEQUENCE [LARGE SCALE GENOMIC DNA]</scope>
    <source>
        <strain evidence="2 3">GB1</strain>
    </source>
</reference>
<dbReference type="EMBL" id="LWDP01000050">
    <property type="protein sequence ID" value="ORD93759.1"/>
    <property type="molecule type" value="Genomic_DNA"/>
</dbReference>
<dbReference type="OrthoDB" id="10628742at2759"/>
<comment type="caution">
    <text evidence="2">The sequence shown here is derived from an EMBL/GenBank/DDBJ whole genome shotgun (WGS) entry which is preliminary data.</text>
</comment>
<feature type="region of interest" description="Disordered" evidence="1">
    <location>
        <begin position="164"/>
        <end position="190"/>
    </location>
</feature>
<accession>A0A1Y1S5P3</accession>
<dbReference type="VEuPathDB" id="MicrosporidiaDB:ECANGB1_1581"/>
<evidence type="ECO:0000313" key="3">
    <source>
        <dbReference type="Proteomes" id="UP000192639"/>
    </source>
</evidence>
<keyword evidence="3" id="KW-1185">Reference proteome</keyword>
<organism evidence="2 3">
    <name type="scientific">Enterospora canceri</name>
    <dbReference type="NCBI Taxonomy" id="1081671"/>
    <lineage>
        <taxon>Eukaryota</taxon>
        <taxon>Fungi</taxon>
        <taxon>Fungi incertae sedis</taxon>
        <taxon>Microsporidia</taxon>
        <taxon>Enterocytozoonidae</taxon>
        <taxon>Enterospora</taxon>
    </lineage>
</organism>
<name>A0A1Y1S5P3_9MICR</name>
<proteinExistence type="predicted"/>
<gene>
    <name evidence="2" type="ORF">ECANGB1_1581</name>
</gene>
<dbReference type="AlphaFoldDB" id="A0A1Y1S5P3"/>
<evidence type="ECO:0000256" key="1">
    <source>
        <dbReference type="SAM" id="MobiDB-lite"/>
    </source>
</evidence>
<evidence type="ECO:0000313" key="2">
    <source>
        <dbReference type="EMBL" id="ORD93759.1"/>
    </source>
</evidence>
<protein>
    <submittedName>
        <fullName evidence="2">Uncharacterized protein</fullName>
    </submittedName>
</protein>